<reference evidence="1 2" key="1">
    <citation type="submission" date="2024-05" db="EMBL/GenBank/DDBJ databases">
        <title>Genome sequence of Ponticoccus litoralis KCCM 90028.</title>
        <authorList>
            <person name="Kim J.M."/>
            <person name="Lee J.K."/>
            <person name="Choi B.J."/>
            <person name="Bayburt H."/>
            <person name="Baek J.H."/>
            <person name="Jeon C.O."/>
        </authorList>
    </citation>
    <scope>NUCLEOTIDE SEQUENCE [LARGE SCALE GENOMIC DNA]</scope>
    <source>
        <strain evidence="1 2">KCCM 90028</strain>
    </source>
</reference>
<keyword evidence="2" id="KW-1185">Reference proteome</keyword>
<gene>
    <name evidence="1" type="ORF">ABFB10_04580</name>
</gene>
<evidence type="ECO:0000313" key="2">
    <source>
        <dbReference type="Proteomes" id="UP001428774"/>
    </source>
</evidence>
<sequence>MQEQKKITAQEALRILEDSLSYFTPEARKPSTAPVYEDLPVAA</sequence>
<organism evidence="1 2">
    <name type="scientific">Ponticoccus litoralis</name>
    <dbReference type="NCBI Taxonomy" id="422297"/>
    <lineage>
        <taxon>Bacteria</taxon>
        <taxon>Pseudomonadati</taxon>
        <taxon>Pseudomonadota</taxon>
        <taxon>Alphaproteobacteria</taxon>
        <taxon>Rhodobacterales</taxon>
        <taxon>Roseobacteraceae</taxon>
        <taxon>Ponticoccus</taxon>
    </lineage>
</organism>
<dbReference type="AlphaFoldDB" id="A0AAW9SIV1"/>
<comment type="caution">
    <text evidence="1">The sequence shown here is derived from an EMBL/GenBank/DDBJ whole genome shotgun (WGS) entry which is preliminary data.</text>
</comment>
<dbReference type="RefSeq" id="WP_347165595.1">
    <property type="nucleotide sequence ID" value="NZ_JBDNCH010000002.1"/>
</dbReference>
<name>A0AAW9SIV1_9RHOB</name>
<dbReference type="EMBL" id="JBDNCH010000002">
    <property type="protein sequence ID" value="MEN9060411.1"/>
    <property type="molecule type" value="Genomic_DNA"/>
</dbReference>
<protein>
    <submittedName>
        <fullName evidence="1">Uncharacterized protein</fullName>
    </submittedName>
</protein>
<proteinExistence type="predicted"/>
<dbReference type="Proteomes" id="UP001428774">
    <property type="component" value="Unassembled WGS sequence"/>
</dbReference>
<accession>A0AAW9SIV1</accession>
<evidence type="ECO:0000313" key="1">
    <source>
        <dbReference type="EMBL" id="MEN9060411.1"/>
    </source>
</evidence>